<gene>
    <name evidence="12" type="ORF">DdX_03823</name>
</gene>
<dbReference type="PRINTS" id="PR00237">
    <property type="entry name" value="GPCRRHODOPSN"/>
</dbReference>
<feature type="transmembrane region" description="Helical" evidence="10">
    <location>
        <begin position="15"/>
        <end position="36"/>
    </location>
</feature>
<dbReference type="PANTHER" id="PTHR24229:SF40">
    <property type="entry name" value="ALLATOSTATIN C RECEPTOR 1-RELATED"/>
    <property type="match status" value="1"/>
</dbReference>
<accession>A0AAD4R562</accession>
<protein>
    <submittedName>
        <fullName evidence="12">7 transmembrane receptor (Rhodopsin family) domain-containing protein</fullName>
    </submittedName>
</protein>
<dbReference type="InterPro" id="IPR017452">
    <property type="entry name" value="GPCR_Rhodpsn_7TM"/>
</dbReference>
<comment type="caution">
    <text evidence="12">The sequence shown here is derived from an EMBL/GenBank/DDBJ whole genome shotgun (WGS) entry which is preliminary data.</text>
</comment>
<dbReference type="GO" id="GO:0043005">
    <property type="term" value="C:neuron projection"/>
    <property type="evidence" value="ECO:0007669"/>
    <property type="project" value="TreeGrafter"/>
</dbReference>
<dbReference type="GO" id="GO:0005886">
    <property type="term" value="C:plasma membrane"/>
    <property type="evidence" value="ECO:0007669"/>
    <property type="project" value="UniProtKB-SubCell"/>
</dbReference>
<organism evidence="12 13">
    <name type="scientific">Ditylenchus destructor</name>
    <dbReference type="NCBI Taxonomy" id="166010"/>
    <lineage>
        <taxon>Eukaryota</taxon>
        <taxon>Metazoa</taxon>
        <taxon>Ecdysozoa</taxon>
        <taxon>Nematoda</taxon>
        <taxon>Chromadorea</taxon>
        <taxon>Rhabditida</taxon>
        <taxon>Tylenchina</taxon>
        <taxon>Tylenchomorpha</taxon>
        <taxon>Sphaerularioidea</taxon>
        <taxon>Anguinidae</taxon>
        <taxon>Anguininae</taxon>
        <taxon>Ditylenchus</taxon>
    </lineage>
</organism>
<keyword evidence="3 9" id="KW-0812">Transmembrane</keyword>
<evidence type="ECO:0000256" key="5">
    <source>
        <dbReference type="ARBA" id="ARBA00023040"/>
    </source>
</evidence>
<evidence type="ECO:0000256" key="9">
    <source>
        <dbReference type="RuleBase" id="RU000688"/>
    </source>
</evidence>
<feature type="transmembrane region" description="Helical" evidence="10">
    <location>
        <begin position="194"/>
        <end position="217"/>
    </location>
</feature>
<feature type="transmembrane region" description="Helical" evidence="10">
    <location>
        <begin position="100"/>
        <end position="118"/>
    </location>
</feature>
<feature type="transmembrane region" description="Helical" evidence="10">
    <location>
        <begin position="229"/>
        <end position="250"/>
    </location>
</feature>
<evidence type="ECO:0000256" key="3">
    <source>
        <dbReference type="ARBA" id="ARBA00022692"/>
    </source>
</evidence>
<evidence type="ECO:0000256" key="1">
    <source>
        <dbReference type="ARBA" id="ARBA00004651"/>
    </source>
</evidence>
<evidence type="ECO:0000256" key="4">
    <source>
        <dbReference type="ARBA" id="ARBA00022989"/>
    </source>
</evidence>
<keyword evidence="5 9" id="KW-0297">G-protein coupled receptor</keyword>
<dbReference type="AlphaFoldDB" id="A0AAD4R562"/>
<dbReference type="Gene3D" id="1.20.1070.10">
    <property type="entry name" value="Rhodopsin 7-helix transmembrane proteins"/>
    <property type="match status" value="1"/>
</dbReference>
<comment type="similarity">
    <text evidence="9">Belongs to the G-protein coupled receptor 1 family.</text>
</comment>
<evidence type="ECO:0000256" key="10">
    <source>
        <dbReference type="SAM" id="Phobius"/>
    </source>
</evidence>
<keyword evidence="8 9" id="KW-0807">Transducer</keyword>
<evidence type="ECO:0000256" key="2">
    <source>
        <dbReference type="ARBA" id="ARBA00022475"/>
    </source>
</evidence>
<dbReference type="PANTHER" id="PTHR24229">
    <property type="entry name" value="NEUROPEPTIDES RECEPTOR"/>
    <property type="match status" value="1"/>
</dbReference>
<comment type="subcellular location">
    <subcellularLocation>
        <location evidence="1">Cell membrane</location>
        <topology evidence="1">Multi-pass membrane protein</topology>
    </subcellularLocation>
</comment>
<sequence>MVVAVVGTLGKMLTLVYFIPIVIIGIAGNMWVIFSVVRILYKTWSPVNNVFKHMSLYILILSIADMFVLCMVPLLITYFIGGSWQFGFIGCKLFFAVENVNKLLSVAILAVMSFERFLAISRPFNWCCCRIRRKRVSNVLVVVFLLLFAIILLCLPIIHYAETTPTTYYDFEKNEPVSVILCGAALPDEVMSTFITYMFFLGFMSPVFFITICYYFLIRHLKKNDGRNMFVTSYTTKVVHSVLRVVIFHFVCWTPFWMFVFVPLLSYFGVMDFPFQDTKEWQTMRMISSFLPYLNSAGNWIFYAAMNRELRETVTVIGRKSKMLSKLPACKRSSSELKRVMLRNFMLRNSSSGKDSGNSFADDNNNQLPEFVLIKDMINNQISSV</sequence>
<feature type="transmembrane region" description="Helical" evidence="10">
    <location>
        <begin position="56"/>
        <end position="80"/>
    </location>
</feature>
<dbReference type="PROSITE" id="PS00237">
    <property type="entry name" value="G_PROTEIN_RECEP_F1_1"/>
    <property type="match status" value="1"/>
</dbReference>
<evidence type="ECO:0000256" key="7">
    <source>
        <dbReference type="ARBA" id="ARBA00023170"/>
    </source>
</evidence>
<evidence type="ECO:0000313" key="13">
    <source>
        <dbReference type="Proteomes" id="UP001201812"/>
    </source>
</evidence>
<dbReference type="EMBL" id="JAKKPZ010000003">
    <property type="protein sequence ID" value="KAI1723653.1"/>
    <property type="molecule type" value="Genomic_DNA"/>
</dbReference>
<dbReference type="Proteomes" id="UP001201812">
    <property type="component" value="Unassembled WGS sequence"/>
</dbReference>
<name>A0AAD4R562_9BILA</name>
<evidence type="ECO:0000313" key="12">
    <source>
        <dbReference type="EMBL" id="KAI1723653.1"/>
    </source>
</evidence>
<evidence type="ECO:0000256" key="6">
    <source>
        <dbReference type="ARBA" id="ARBA00023136"/>
    </source>
</evidence>
<dbReference type="SUPFAM" id="SSF81321">
    <property type="entry name" value="Family A G protein-coupled receptor-like"/>
    <property type="match status" value="1"/>
</dbReference>
<keyword evidence="13" id="KW-1185">Reference proteome</keyword>
<evidence type="ECO:0000259" key="11">
    <source>
        <dbReference type="PROSITE" id="PS50262"/>
    </source>
</evidence>
<keyword evidence="7 9" id="KW-0675">Receptor</keyword>
<feature type="domain" description="G-protein coupled receptors family 1 profile" evidence="11">
    <location>
        <begin position="28"/>
        <end position="303"/>
    </location>
</feature>
<keyword evidence="2" id="KW-1003">Cell membrane</keyword>
<keyword evidence="6 10" id="KW-0472">Membrane</keyword>
<dbReference type="InterPro" id="IPR000276">
    <property type="entry name" value="GPCR_Rhodpsn"/>
</dbReference>
<proteinExistence type="inferred from homology"/>
<keyword evidence="4 10" id="KW-1133">Transmembrane helix</keyword>
<evidence type="ECO:0000256" key="8">
    <source>
        <dbReference type="ARBA" id="ARBA00023224"/>
    </source>
</evidence>
<dbReference type="GO" id="GO:0004930">
    <property type="term" value="F:G protein-coupled receptor activity"/>
    <property type="evidence" value="ECO:0007669"/>
    <property type="project" value="UniProtKB-KW"/>
</dbReference>
<reference evidence="12" key="1">
    <citation type="submission" date="2022-01" db="EMBL/GenBank/DDBJ databases">
        <title>Genome Sequence Resource for Two Populations of Ditylenchus destructor, the Migratory Endoparasitic Phytonematode.</title>
        <authorList>
            <person name="Zhang H."/>
            <person name="Lin R."/>
            <person name="Xie B."/>
        </authorList>
    </citation>
    <scope>NUCLEOTIDE SEQUENCE</scope>
    <source>
        <strain evidence="12">BazhouSP</strain>
    </source>
</reference>
<dbReference type="GO" id="GO:0042277">
    <property type="term" value="F:peptide binding"/>
    <property type="evidence" value="ECO:0007669"/>
    <property type="project" value="TreeGrafter"/>
</dbReference>
<dbReference type="Pfam" id="PF00001">
    <property type="entry name" value="7tm_1"/>
    <property type="match status" value="1"/>
</dbReference>
<feature type="transmembrane region" description="Helical" evidence="10">
    <location>
        <begin position="139"/>
        <end position="161"/>
    </location>
</feature>
<dbReference type="PROSITE" id="PS50262">
    <property type="entry name" value="G_PROTEIN_RECEP_F1_2"/>
    <property type="match status" value="1"/>
</dbReference>